<evidence type="ECO:0000313" key="2">
    <source>
        <dbReference type="Proteomes" id="UP000003759"/>
    </source>
</evidence>
<accession>K0JLL1</accession>
<dbReference type="Proteomes" id="UP000003759">
    <property type="component" value="Chromosome"/>
</dbReference>
<dbReference type="EMBL" id="HE793032">
    <property type="protein sequence ID" value="CCG57997.1"/>
    <property type="molecule type" value="Genomic_DNA"/>
</dbReference>
<dbReference type="AlphaFoldDB" id="K0JLL1"/>
<name>K0JLL1_BRAPL</name>
<dbReference type="KEGG" id="bpw:WESB_2535"/>
<proteinExistence type="predicted"/>
<evidence type="ECO:0000313" key="1">
    <source>
        <dbReference type="EMBL" id="CCG57997.1"/>
    </source>
</evidence>
<sequence length="64" mass="7831">MNIIKKPFRFLKNLMRWYEKESDNNLREIRTEVIENELWKKGKRTLIKEVSIFLCMKTTIKTAL</sequence>
<gene>
    <name evidence="1" type="ORF">WESB_2535</name>
</gene>
<organism evidence="1 2">
    <name type="scientific">Brachyspira pilosicoli WesB</name>
    <dbReference type="NCBI Taxonomy" id="1161918"/>
    <lineage>
        <taxon>Bacteria</taxon>
        <taxon>Pseudomonadati</taxon>
        <taxon>Spirochaetota</taxon>
        <taxon>Spirochaetia</taxon>
        <taxon>Brachyspirales</taxon>
        <taxon>Brachyspiraceae</taxon>
        <taxon>Brachyspira</taxon>
    </lineage>
</organism>
<protein>
    <submittedName>
        <fullName evidence="1">Unclassified</fullName>
    </submittedName>
</protein>
<reference evidence="1 2" key="1">
    <citation type="journal article" date="2012" name="BMC Genomics">
        <title>Comparative genomics of Brachyspira pilosicoli strains: genome rearrangements, reductions and correlation of genetic compliment with phenotypic diversity.</title>
        <authorList>
            <person name="Mappley L.J."/>
            <person name="Black M.L."/>
            <person name="Abuoun M."/>
            <person name="Darby A.C."/>
            <person name="Woodward M.J."/>
            <person name="Parkhill J."/>
            <person name="Turner A.K."/>
            <person name="Bellgard M.I."/>
            <person name="La T."/>
            <person name="Phillips N.D."/>
            <person name="La Ragione R.M."/>
            <person name="Hampson D.J."/>
        </authorList>
    </citation>
    <scope>NUCLEOTIDE SEQUENCE [LARGE SCALE GENOMIC DNA]</scope>
    <source>
        <strain evidence="1">WesB</strain>
    </source>
</reference>
<dbReference type="HOGENOM" id="CLU_2858899_0_0_12"/>